<dbReference type="InterPro" id="IPR015927">
    <property type="entry name" value="Peptidase_S24_S26A/B/C"/>
</dbReference>
<name>A0A4Y7XEA4_9GAMM</name>
<dbReference type="PANTHER" id="PTHR33516:SF2">
    <property type="entry name" value="LEXA REPRESSOR-RELATED"/>
    <property type="match status" value="1"/>
</dbReference>
<organism evidence="2 3">
    <name type="scientific">Alkanindiges illinoisensis</name>
    <dbReference type="NCBI Taxonomy" id="197183"/>
    <lineage>
        <taxon>Bacteria</taxon>
        <taxon>Pseudomonadati</taxon>
        <taxon>Pseudomonadota</taxon>
        <taxon>Gammaproteobacteria</taxon>
        <taxon>Moraxellales</taxon>
        <taxon>Moraxellaceae</taxon>
        <taxon>Alkanindiges</taxon>
    </lineage>
</organism>
<accession>A0A4Y7XEA4</accession>
<dbReference type="RefSeq" id="WP_134243587.1">
    <property type="nucleotide sequence ID" value="NZ_SNTY01000012.1"/>
</dbReference>
<feature type="domain" description="Peptidase S24/S26A/S26B/S26C" evidence="1">
    <location>
        <begin position="114"/>
        <end position="235"/>
    </location>
</feature>
<sequence length="241" mass="26806">MDNRTIRYNNVRYLVDLIGGVSNFAEKIGKGQSQVSQFAGTNPIKGIGNKIAREIEAALQKDHGWLDVAHPELWESHGDMRPTQSQSMGDMVQSQGFVPPAGTELIDVPHLSMPVISWVQAGDWTPVMASDLSNVIEWLPYDPRAGKNGFGLVVKGASMEPVFRADDRIYVNPTYQIDELNTGDLVVMACDGDCEATFKELVVEGGRYYLRALNPNWHEKIMPVDHNCRLVGKVVGRYTIF</sequence>
<dbReference type="Gene3D" id="2.10.109.10">
    <property type="entry name" value="Umud Fragment, subunit A"/>
    <property type="match status" value="1"/>
</dbReference>
<dbReference type="EMBL" id="SNTY01000012">
    <property type="protein sequence ID" value="TEU30107.1"/>
    <property type="molecule type" value="Genomic_DNA"/>
</dbReference>
<evidence type="ECO:0000313" key="2">
    <source>
        <dbReference type="EMBL" id="TEU30107.1"/>
    </source>
</evidence>
<dbReference type="Proteomes" id="UP000297834">
    <property type="component" value="Unassembled WGS sequence"/>
</dbReference>
<protein>
    <recommendedName>
        <fullName evidence="1">Peptidase S24/S26A/S26B/S26C domain-containing protein</fullName>
    </recommendedName>
</protein>
<evidence type="ECO:0000313" key="3">
    <source>
        <dbReference type="Proteomes" id="UP000297834"/>
    </source>
</evidence>
<reference evidence="2 3" key="1">
    <citation type="submission" date="2019-03" db="EMBL/GenBank/DDBJ databases">
        <title>Alkanindiges illinoisensis: a potential pathogenic isolated from ascites of a gastric cancer patient with abdominal metastasis.</title>
        <authorList>
            <person name="Hu X."/>
            <person name="Yang B."/>
            <person name="Yan X."/>
            <person name="Lin L."/>
            <person name="Zhao H."/>
            <person name="Zhou F."/>
            <person name="Su B."/>
            <person name="Chen J."/>
            <person name="Rui Y."/>
            <person name="Wang Q."/>
            <person name="Zheng L."/>
        </authorList>
    </citation>
    <scope>NUCLEOTIDE SEQUENCE [LARGE SCALE GENOMIC DNA]</scope>
    <source>
        <strain evidence="2 3">NFYY 23406</strain>
    </source>
</reference>
<dbReference type="InterPro" id="IPR036286">
    <property type="entry name" value="LexA/Signal_pep-like_sf"/>
</dbReference>
<gene>
    <name evidence="2" type="ORF">E2B99_03445</name>
</gene>
<dbReference type="SUPFAM" id="SSF51306">
    <property type="entry name" value="LexA/Signal peptidase"/>
    <property type="match status" value="1"/>
</dbReference>
<proteinExistence type="predicted"/>
<dbReference type="InterPro" id="IPR050077">
    <property type="entry name" value="LexA_repressor"/>
</dbReference>
<dbReference type="CDD" id="cd06462">
    <property type="entry name" value="Peptidase_S24_S26"/>
    <property type="match status" value="1"/>
</dbReference>
<dbReference type="AlphaFoldDB" id="A0A4Y7XEA4"/>
<evidence type="ECO:0000259" key="1">
    <source>
        <dbReference type="Pfam" id="PF00717"/>
    </source>
</evidence>
<dbReference type="Pfam" id="PF00717">
    <property type="entry name" value="Peptidase_S24"/>
    <property type="match status" value="1"/>
</dbReference>
<dbReference type="PANTHER" id="PTHR33516">
    <property type="entry name" value="LEXA REPRESSOR"/>
    <property type="match status" value="1"/>
</dbReference>
<comment type="caution">
    <text evidence="2">The sequence shown here is derived from an EMBL/GenBank/DDBJ whole genome shotgun (WGS) entry which is preliminary data.</text>
</comment>
<keyword evidence="3" id="KW-1185">Reference proteome</keyword>
<dbReference type="OrthoDB" id="9791537at2"/>